<evidence type="ECO:0000313" key="1">
    <source>
        <dbReference type="EMBL" id="CAD5228502.1"/>
    </source>
</evidence>
<dbReference type="AlphaFoldDB" id="A0A811LG69"/>
<keyword evidence="2" id="KW-1185">Reference proteome</keyword>
<evidence type="ECO:0000313" key="2">
    <source>
        <dbReference type="Proteomes" id="UP000614601"/>
    </source>
</evidence>
<accession>A0A811LG69</accession>
<reference evidence="1" key="1">
    <citation type="submission" date="2020-09" db="EMBL/GenBank/DDBJ databases">
        <authorList>
            <person name="Kikuchi T."/>
        </authorList>
    </citation>
    <scope>NUCLEOTIDE SEQUENCE</scope>
    <source>
        <strain evidence="1">SH1</strain>
    </source>
</reference>
<name>A0A811LG69_9BILA</name>
<organism evidence="1 2">
    <name type="scientific">Bursaphelenchus okinawaensis</name>
    <dbReference type="NCBI Taxonomy" id="465554"/>
    <lineage>
        <taxon>Eukaryota</taxon>
        <taxon>Metazoa</taxon>
        <taxon>Ecdysozoa</taxon>
        <taxon>Nematoda</taxon>
        <taxon>Chromadorea</taxon>
        <taxon>Rhabditida</taxon>
        <taxon>Tylenchina</taxon>
        <taxon>Tylenchomorpha</taxon>
        <taxon>Aphelenchoidea</taxon>
        <taxon>Aphelenchoididae</taxon>
        <taxon>Bursaphelenchus</taxon>
    </lineage>
</organism>
<protein>
    <submittedName>
        <fullName evidence="1">Uncharacterized protein</fullName>
    </submittedName>
</protein>
<gene>
    <name evidence="1" type="ORF">BOKJ2_LOCUS12710</name>
</gene>
<dbReference type="EMBL" id="CAJFCW020000006">
    <property type="protein sequence ID" value="CAG9124576.1"/>
    <property type="molecule type" value="Genomic_DNA"/>
</dbReference>
<sequence>MDIRTVNGARLRNSTTSTVQVSPTTELNVVNSHNSEGSECVGVWSAEGIWEIVVCGDEKGWKKGLGLKLGAHTKRRGCASDCEEPIDPYPIQSVGKDLALPIPGIGATACVEKVGLEMGVRCRLGRA</sequence>
<dbReference type="EMBL" id="CAJFDH010000006">
    <property type="protein sequence ID" value="CAD5228502.1"/>
    <property type="molecule type" value="Genomic_DNA"/>
</dbReference>
<dbReference type="Proteomes" id="UP000614601">
    <property type="component" value="Unassembled WGS sequence"/>
</dbReference>
<dbReference type="Proteomes" id="UP000783686">
    <property type="component" value="Unassembled WGS sequence"/>
</dbReference>
<comment type="caution">
    <text evidence="1">The sequence shown here is derived from an EMBL/GenBank/DDBJ whole genome shotgun (WGS) entry which is preliminary data.</text>
</comment>
<proteinExistence type="predicted"/>